<reference evidence="3" key="1">
    <citation type="submission" date="2019-10" db="EMBL/GenBank/DDBJ databases">
        <title>Draft genome sequece of Microseira wollei NIES-4236.</title>
        <authorList>
            <person name="Yamaguchi H."/>
            <person name="Suzuki S."/>
            <person name="Kawachi M."/>
        </authorList>
    </citation>
    <scope>NUCLEOTIDE SEQUENCE</scope>
    <source>
        <strain evidence="3">NIES-4236</strain>
    </source>
</reference>
<keyword evidence="1" id="KW-1133">Transmembrane helix</keyword>
<dbReference type="Gene3D" id="2.40.128.260">
    <property type="entry name" value="Type IV secretion system, VirB10/TraB/TrbI"/>
    <property type="match status" value="1"/>
</dbReference>
<keyword evidence="4" id="KW-1185">Reference proteome</keyword>
<feature type="domain" description="SLH" evidence="2">
    <location>
        <begin position="162"/>
        <end position="226"/>
    </location>
</feature>
<organism evidence="3 4">
    <name type="scientific">Microseira wollei NIES-4236</name>
    <dbReference type="NCBI Taxonomy" id="2530354"/>
    <lineage>
        <taxon>Bacteria</taxon>
        <taxon>Bacillati</taxon>
        <taxon>Cyanobacteriota</taxon>
        <taxon>Cyanophyceae</taxon>
        <taxon>Oscillatoriophycideae</taxon>
        <taxon>Aerosakkonematales</taxon>
        <taxon>Aerosakkonemataceae</taxon>
        <taxon>Microseira</taxon>
    </lineage>
</organism>
<dbReference type="RefSeq" id="WP_226575118.1">
    <property type="nucleotide sequence ID" value="NZ_BLAY01000008.1"/>
</dbReference>
<evidence type="ECO:0000259" key="2">
    <source>
        <dbReference type="PROSITE" id="PS51272"/>
    </source>
</evidence>
<accession>A0AAV3X4E2</accession>
<dbReference type="Pfam" id="PF00395">
    <property type="entry name" value="SLH"/>
    <property type="match status" value="3"/>
</dbReference>
<protein>
    <submittedName>
        <fullName evidence="3">S-layer domain-containing protein</fullName>
    </submittedName>
</protein>
<evidence type="ECO:0000313" key="4">
    <source>
        <dbReference type="Proteomes" id="UP001050975"/>
    </source>
</evidence>
<dbReference type="PANTHER" id="PTHR43308">
    <property type="entry name" value="OUTER MEMBRANE PROTEIN ALPHA-RELATED"/>
    <property type="match status" value="1"/>
</dbReference>
<dbReference type="InterPro" id="IPR042217">
    <property type="entry name" value="T4SS_VirB10/TrbI"/>
</dbReference>
<feature type="domain" description="SLH" evidence="2">
    <location>
        <begin position="101"/>
        <end position="160"/>
    </location>
</feature>
<dbReference type="InterPro" id="IPR051465">
    <property type="entry name" value="Cell_Envelope_Struct_Comp"/>
</dbReference>
<dbReference type="PROSITE" id="PS51272">
    <property type="entry name" value="SLH"/>
    <property type="match status" value="3"/>
</dbReference>
<comment type="caution">
    <text evidence="3">The sequence shown here is derived from an EMBL/GenBank/DDBJ whole genome shotgun (WGS) entry which is preliminary data.</text>
</comment>
<dbReference type="InterPro" id="IPR001119">
    <property type="entry name" value="SLH_dom"/>
</dbReference>
<evidence type="ECO:0000313" key="3">
    <source>
        <dbReference type="EMBL" id="GET36046.1"/>
    </source>
</evidence>
<feature type="transmembrane region" description="Helical" evidence="1">
    <location>
        <begin position="12"/>
        <end position="35"/>
    </location>
</feature>
<feature type="domain" description="SLH" evidence="2">
    <location>
        <begin position="37"/>
        <end position="100"/>
    </location>
</feature>
<keyword evidence="1" id="KW-0472">Membrane</keyword>
<dbReference type="Proteomes" id="UP001050975">
    <property type="component" value="Unassembled WGS sequence"/>
</dbReference>
<keyword evidence="1" id="KW-0812">Transmembrane</keyword>
<dbReference type="PANTHER" id="PTHR43308:SF5">
    <property type="entry name" value="S-LAYER PROTEIN _ PEPTIDOGLYCAN ENDO-BETA-N-ACETYLGLUCOSAMINIDASE"/>
    <property type="match status" value="1"/>
</dbReference>
<gene>
    <name evidence="3" type="ORF">MiSe_07940</name>
</gene>
<feature type="transmembrane region" description="Helical" evidence="1">
    <location>
        <begin position="359"/>
        <end position="376"/>
    </location>
</feature>
<proteinExistence type="predicted"/>
<dbReference type="EMBL" id="BLAY01000008">
    <property type="protein sequence ID" value="GET36046.1"/>
    <property type="molecule type" value="Genomic_DNA"/>
</dbReference>
<sequence length="433" mass="45585">MPNLNLSKSGTALLTAIAMTANTAVTLAILAPAVAQTEPTFSDVSSNYWAKDFISALAARDIIAGFPDGKFRPNAPVTRAQFATMVGKAFNTNSIREPINFVDVPSNYWAADAINEAYTTGFLSGYPGRVFRPNQRIPREQVLVSLASGLNYSGSLPPASVLEYYRDRRAIPNYAGEKIAAATEQGIVVNYPDVDRLKPNKIATRAEVAAFIYQALVNSSQAQAIVSPYIVARNNSSPPAVPKQPTLVGTVRIPSGTRLPVKYDAAERILVAPNEPAPVPLTVTIARNVVSEGGVLLIPAGSQVIGELVTIEDQKSAQFVAKQLILTNGQLVQIRATSQIISKIETIARRPAISGDRRFIVSSALGVAAAAAVAALTGGASIGGILLGAGAGAGVNLSGLFRNRDRVELISIIPNTDLTLTLNADLVLSSSGK</sequence>
<feature type="transmembrane region" description="Helical" evidence="1">
    <location>
        <begin position="382"/>
        <end position="401"/>
    </location>
</feature>
<evidence type="ECO:0000256" key="1">
    <source>
        <dbReference type="SAM" id="Phobius"/>
    </source>
</evidence>
<dbReference type="AlphaFoldDB" id="A0AAV3X4E2"/>
<name>A0AAV3X4E2_9CYAN</name>